<reference evidence="7" key="1">
    <citation type="submission" date="2025-08" db="UniProtKB">
        <authorList>
            <consortium name="RefSeq"/>
        </authorList>
    </citation>
    <scope>IDENTIFICATION</scope>
    <source>
        <tissue evidence="7">Total insect</tissue>
    </source>
</reference>
<dbReference type="Proteomes" id="UP000515158">
    <property type="component" value="Unplaced"/>
</dbReference>
<sequence length="79" mass="8672">MSKRSKDPCKPFACAIQDCLNAKNFQESACVDVIENLNECCRHWKHKSLVCSGMLIGPAEVEKSDVKSDGTSGVEVRKA</sequence>
<evidence type="ECO:0000313" key="7">
    <source>
        <dbReference type="RefSeq" id="XP_034244882.1"/>
    </source>
</evidence>
<dbReference type="InParanoid" id="A0A6P8ZB97"/>
<name>A0A6P8ZB97_THRPL</name>
<dbReference type="SUPFAM" id="SSF47072">
    <property type="entry name" value="Cysteine alpha-hairpin motif"/>
    <property type="match status" value="1"/>
</dbReference>
<dbReference type="RefSeq" id="XP_034244882.1">
    <property type="nucleotide sequence ID" value="XM_034388991.1"/>
</dbReference>
<keyword evidence="4 5" id="KW-1015">Disulfide bond</keyword>
<dbReference type="PANTHER" id="PTHR15590">
    <property type="entry name" value="CX9C MOTIF-CONTAINING PROTEIN 4"/>
    <property type="match status" value="1"/>
</dbReference>
<feature type="disulfide bond" evidence="5">
    <location>
        <begin position="41"/>
        <end position="51"/>
    </location>
</feature>
<protein>
    <submittedName>
        <fullName evidence="7">Cx9C motif-containing protein 4</fullName>
    </submittedName>
</protein>
<evidence type="ECO:0000256" key="5">
    <source>
        <dbReference type="PIRSR" id="PIRSR627179-50"/>
    </source>
</evidence>
<evidence type="ECO:0000256" key="1">
    <source>
        <dbReference type="ARBA" id="ARBA00004173"/>
    </source>
</evidence>
<dbReference type="PROSITE" id="PS51808">
    <property type="entry name" value="CHCH"/>
    <property type="match status" value="1"/>
</dbReference>
<dbReference type="InterPro" id="IPR009069">
    <property type="entry name" value="Cys_alpha_HP_mot_SF"/>
</dbReference>
<accession>A0A6P8ZB97</accession>
<gene>
    <name evidence="7" type="primary">LOC117647286</name>
</gene>
<comment type="subcellular location">
    <subcellularLocation>
        <location evidence="1">Mitochondrion</location>
    </subcellularLocation>
</comment>
<dbReference type="AlphaFoldDB" id="A0A6P8ZB97"/>
<comment type="similarity">
    <text evidence="2">Belongs to the CMC4 family.</text>
</comment>
<dbReference type="InterPro" id="IPR027179">
    <property type="entry name" value="CMC4"/>
</dbReference>
<keyword evidence="6" id="KW-1185">Reference proteome</keyword>
<evidence type="ECO:0000313" key="6">
    <source>
        <dbReference type="Proteomes" id="UP000515158"/>
    </source>
</evidence>
<feature type="disulfide bond" evidence="5">
    <location>
        <begin position="9"/>
        <end position="40"/>
    </location>
</feature>
<evidence type="ECO:0000256" key="2">
    <source>
        <dbReference type="ARBA" id="ARBA00009858"/>
    </source>
</evidence>
<organism evidence="7">
    <name type="scientific">Thrips palmi</name>
    <name type="common">Melon thrips</name>
    <dbReference type="NCBI Taxonomy" id="161013"/>
    <lineage>
        <taxon>Eukaryota</taxon>
        <taxon>Metazoa</taxon>
        <taxon>Ecdysozoa</taxon>
        <taxon>Arthropoda</taxon>
        <taxon>Hexapoda</taxon>
        <taxon>Insecta</taxon>
        <taxon>Pterygota</taxon>
        <taxon>Neoptera</taxon>
        <taxon>Paraneoptera</taxon>
        <taxon>Thysanoptera</taxon>
        <taxon>Terebrantia</taxon>
        <taxon>Thripoidea</taxon>
        <taxon>Thripidae</taxon>
        <taxon>Thrips</taxon>
    </lineage>
</organism>
<dbReference type="PANTHER" id="PTHR15590:SF0">
    <property type="entry name" value="CX9C MOTIF-CONTAINING PROTEIN 4"/>
    <property type="match status" value="1"/>
</dbReference>
<dbReference type="GO" id="GO:0005758">
    <property type="term" value="C:mitochondrial intermembrane space"/>
    <property type="evidence" value="ECO:0007669"/>
    <property type="project" value="TreeGrafter"/>
</dbReference>
<dbReference type="KEGG" id="tpal:117647286"/>
<evidence type="ECO:0000256" key="3">
    <source>
        <dbReference type="ARBA" id="ARBA00023128"/>
    </source>
</evidence>
<dbReference type="FunCoup" id="A0A6P8ZB97">
    <property type="interactions" value="16"/>
</dbReference>
<evidence type="ECO:0000256" key="4">
    <source>
        <dbReference type="ARBA" id="ARBA00023157"/>
    </source>
</evidence>
<proteinExistence type="inferred from homology"/>
<dbReference type="OrthoDB" id="13601at2759"/>
<dbReference type="Gene3D" id="1.10.287.1130">
    <property type="entry name" value="CytochromE C oxidase copper chaperone"/>
    <property type="match status" value="1"/>
</dbReference>
<dbReference type="GeneID" id="117647286"/>
<feature type="disulfide bond" evidence="5">
    <location>
        <begin position="19"/>
        <end position="30"/>
    </location>
</feature>
<dbReference type="Pfam" id="PF08991">
    <property type="entry name" value="CMC4"/>
    <property type="match status" value="1"/>
</dbReference>
<keyword evidence="3" id="KW-0496">Mitochondrion</keyword>